<organism evidence="3 4">
    <name type="scientific">Neonectria ditissima</name>
    <dbReference type="NCBI Taxonomy" id="78410"/>
    <lineage>
        <taxon>Eukaryota</taxon>
        <taxon>Fungi</taxon>
        <taxon>Dikarya</taxon>
        <taxon>Ascomycota</taxon>
        <taxon>Pezizomycotina</taxon>
        <taxon>Sordariomycetes</taxon>
        <taxon>Hypocreomycetidae</taxon>
        <taxon>Hypocreales</taxon>
        <taxon>Nectriaceae</taxon>
        <taxon>Neonectria</taxon>
    </lineage>
</organism>
<evidence type="ECO:0000313" key="3">
    <source>
        <dbReference type="EMBL" id="KPM33937.1"/>
    </source>
</evidence>
<dbReference type="PANTHER" id="PTHR47751:SF2">
    <property type="entry name" value="DLTD N-TERMINAL DOMAIN PROTEIN (AFU_ORTHOLOGUE AFUA_8G00380)-RELATED"/>
    <property type="match status" value="1"/>
</dbReference>
<dbReference type="SUPFAM" id="SSF53474">
    <property type="entry name" value="alpha/beta-Hydrolases"/>
    <property type="match status" value="1"/>
</dbReference>
<name>A0A0P7AYJ2_9HYPO</name>
<dbReference type="InterPro" id="IPR000073">
    <property type="entry name" value="AB_hydrolase_1"/>
</dbReference>
<sequence>MIIRHREDVEFQTLDGVTLRGWLFPAAQRGPAVIMSPGFNCVKEMLLPEVATVFQAAGITALVYDTRSIGASDGIPRNDINPSKQIGDYHDAVTFMRTHSLVDPAQIALWGYSLSATVALSATALDARVAAVVACAPPTDVGFPPEKLPKILARVQKDRESVVAGNPPCQVPLFDKKGNTLYKIAVPISDSDHDLIRQAQAYGPTANITTSMQSYYHIAMWDPLKLMPLVSPTPVMLCVAEEDGMCLLEEEKKLFESFREPKTFYSVPNKGHMDFLAGEEFPHVMEAQIDFLKQHLGKKRR</sequence>
<keyword evidence="4" id="KW-1185">Reference proteome</keyword>
<dbReference type="Pfam" id="PF12697">
    <property type="entry name" value="Abhydrolase_6"/>
    <property type="match status" value="1"/>
</dbReference>
<protein>
    <recommendedName>
        <fullName evidence="2">AB hydrolase-1 domain-containing protein</fullName>
    </recommendedName>
</protein>
<evidence type="ECO:0000313" key="4">
    <source>
        <dbReference type="Proteomes" id="UP000050424"/>
    </source>
</evidence>
<dbReference type="Gene3D" id="3.40.50.1820">
    <property type="entry name" value="alpha/beta hydrolase"/>
    <property type="match status" value="1"/>
</dbReference>
<dbReference type="PANTHER" id="PTHR47751">
    <property type="entry name" value="SUPERFAMILY HYDROLASE, PUTATIVE (AFU_ORTHOLOGUE AFUA_2G16580)-RELATED"/>
    <property type="match status" value="1"/>
</dbReference>
<dbReference type="AlphaFoldDB" id="A0A0P7AYJ2"/>
<dbReference type="ESTHER" id="9hypo-a0a0p7ayj2">
    <property type="family name" value="Thiohydrolase"/>
</dbReference>
<comment type="similarity">
    <text evidence="1">Belongs to the polyketide transferase af380 family.</text>
</comment>
<dbReference type="STRING" id="78410.A0A0P7AYJ2"/>
<accession>A0A0P7AYJ2</accession>
<evidence type="ECO:0000259" key="2">
    <source>
        <dbReference type="Pfam" id="PF12697"/>
    </source>
</evidence>
<gene>
    <name evidence="3" type="ORF">AK830_g12635</name>
</gene>
<comment type="caution">
    <text evidence="3">The sequence shown here is derived from an EMBL/GenBank/DDBJ whole genome shotgun (WGS) entry which is preliminary data.</text>
</comment>
<feature type="domain" description="AB hydrolase-1" evidence="2">
    <location>
        <begin position="54"/>
        <end position="281"/>
    </location>
</feature>
<reference evidence="3 4" key="1">
    <citation type="submission" date="2015-09" db="EMBL/GenBank/DDBJ databases">
        <title>Draft genome of a European isolate of the apple canker pathogen Neonectria ditissima.</title>
        <authorList>
            <person name="Gomez-Cortecero A."/>
            <person name="Harrison R.J."/>
            <person name="Armitage A.D."/>
        </authorList>
    </citation>
    <scope>NUCLEOTIDE SEQUENCE [LARGE SCALE GENOMIC DNA]</scope>
    <source>
        <strain evidence="3 4">R09/05</strain>
    </source>
</reference>
<dbReference type="Gene3D" id="1.10.10.800">
    <property type="match status" value="1"/>
</dbReference>
<dbReference type="InterPro" id="IPR051411">
    <property type="entry name" value="Polyketide_trans_af380"/>
</dbReference>
<dbReference type="OrthoDB" id="2498029at2759"/>
<dbReference type="Proteomes" id="UP000050424">
    <property type="component" value="Unassembled WGS sequence"/>
</dbReference>
<evidence type="ECO:0000256" key="1">
    <source>
        <dbReference type="ARBA" id="ARBA00029464"/>
    </source>
</evidence>
<dbReference type="EMBL" id="LKCW01000469">
    <property type="protein sequence ID" value="KPM33937.1"/>
    <property type="molecule type" value="Genomic_DNA"/>
</dbReference>
<dbReference type="InterPro" id="IPR029058">
    <property type="entry name" value="AB_hydrolase_fold"/>
</dbReference>
<proteinExistence type="inferred from homology"/>